<accession>A0A562M0R9</accession>
<proteinExistence type="predicted"/>
<reference evidence="1 2" key="1">
    <citation type="journal article" date="2015" name="Stand. Genomic Sci.">
        <title>Genomic Encyclopedia of Bacterial and Archaeal Type Strains, Phase III: the genomes of soil and plant-associated and newly described type strains.</title>
        <authorList>
            <person name="Whitman W.B."/>
            <person name="Woyke T."/>
            <person name="Klenk H.P."/>
            <person name="Zhou Y."/>
            <person name="Lilburn T.G."/>
            <person name="Beck B.J."/>
            <person name="De Vos P."/>
            <person name="Vandamme P."/>
            <person name="Eisen J.A."/>
            <person name="Garrity G."/>
            <person name="Hugenholtz P."/>
            <person name="Kyrpides N.C."/>
        </authorList>
    </citation>
    <scope>NUCLEOTIDE SEQUENCE [LARGE SCALE GENOMIC DNA]</scope>
    <source>
        <strain evidence="1 2">CGMCC 1.10136</strain>
    </source>
</reference>
<dbReference type="EMBL" id="VLKP01000002">
    <property type="protein sequence ID" value="TWI13544.1"/>
    <property type="molecule type" value="Genomic_DNA"/>
</dbReference>
<dbReference type="OrthoDB" id="6194710at2"/>
<evidence type="ECO:0000313" key="2">
    <source>
        <dbReference type="Proteomes" id="UP000316471"/>
    </source>
</evidence>
<sequence length="308" mass="32928">MSVAPQTAPPPASALHVLGALALELRGDAPVARDRLAPTEIGALAALVARDLAKLAPEATMLELVTVGAHFDPIELLRPGWPLHRELDELAARAPRDPAAPLDAGRVIAFGAHEQQLPGALSPSADFIGGPLRLVPFVLSGGAEVVARVGDTFERDLLERGMAGADTALAAQDAFGLAVEHARYLTVHDLAAMMAMQYEHAGLAPLWPLLETALLEPDGEAWLDALPEPLVRYAQGEARIAMFTPAAWHARYAPDAPCDSEEGRERQYRQHRHFEARQRQIAAVLAAHGVAVNFVHCDDAGLAREALT</sequence>
<gene>
    <name evidence="1" type="ORF">IP93_00706</name>
</gene>
<organism evidence="1 2">
    <name type="scientific">Aerolutibacter ruishenii</name>
    <dbReference type="NCBI Taxonomy" id="686800"/>
    <lineage>
        <taxon>Bacteria</taxon>
        <taxon>Pseudomonadati</taxon>
        <taxon>Pseudomonadota</taxon>
        <taxon>Gammaproteobacteria</taxon>
        <taxon>Lysobacterales</taxon>
        <taxon>Lysobacteraceae</taxon>
        <taxon>Aerolutibacter</taxon>
    </lineage>
</organism>
<protein>
    <submittedName>
        <fullName evidence="1">Uncharacterized protein</fullName>
    </submittedName>
</protein>
<name>A0A562M0R9_9GAMM</name>
<dbReference type="AlphaFoldDB" id="A0A562M0R9"/>
<comment type="caution">
    <text evidence="1">The sequence shown here is derived from an EMBL/GenBank/DDBJ whole genome shotgun (WGS) entry which is preliminary data.</text>
</comment>
<dbReference type="RefSeq" id="WP_144812054.1">
    <property type="nucleotide sequence ID" value="NZ_VLKP01000002.1"/>
</dbReference>
<dbReference type="Proteomes" id="UP000316471">
    <property type="component" value="Unassembled WGS sequence"/>
</dbReference>
<keyword evidence="2" id="KW-1185">Reference proteome</keyword>
<evidence type="ECO:0000313" key="1">
    <source>
        <dbReference type="EMBL" id="TWI13544.1"/>
    </source>
</evidence>